<evidence type="ECO:0000313" key="2">
    <source>
        <dbReference type="Proteomes" id="UP000003112"/>
    </source>
</evidence>
<dbReference type="AlphaFoldDB" id="E6KAW2"/>
<name>E6KAW2_9BACT</name>
<comment type="caution">
    <text evidence="1">The sequence shown here is derived from an EMBL/GenBank/DDBJ whole genome shotgun (WGS) entry which is preliminary data.</text>
</comment>
<accession>E6KAW2</accession>
<dbReference type="HOGENOM" id="CLU_3187270_0_0_10"/>
<gene>
    <name evidence="1" type="ORF">HMPREF6485_2748</name>
</gene>
<dbReference type="EMBL" id="AEPD01000051">
    <property type="protein sequence ID" value="EFU29250.1"/>
    <property type="molecule type" value="Genomic_DNA"/>
</dbReference>
<sequence>MALQNGLFEVVVRPDRAFRCSRFARSVGLDEGFDGADKESGADDFV</sequence>
<organism evidence="1 2">
    <name type="scientific">Segatella buccae ATCC 33574</name>
    <dbReference type="NCBI Taxonomy" id="873513"/>
    <lineage>
        <taxon>Bacteria</taxon>
        <taxon>Pseudomonadati</taxon>
        <taxon>Bacteroidota</taxon>
        <taxon>Bacteroidia</taxon>
        <taxon>Bacteroidales</taxon>
        <taxon>Prevotellaceae</taxon>
        <taxon>Segatella</taxon>
    </lineage>
</organism>
<proteinExistence type="predicted"/>
<protein>
    <submittedName>
        <fullName evidence="1">Uncharacterized protein</fullName>
    </submittedName>
</protein>
<evidence type="ECO:0000313" key="1">
    <source>
        <dbReference type="EMBL" id="EFU29250.1"/>
    </source>
</evidence>
<reference evidence="1 2" key="1">
    <citation type="submission" date="2010-10" db="EMBL/GenBank/DDBJ databases">
        <authorList>
            <person name="Muzny D."/>
            <person name="Qin X."/>
            <person name="Deng J."/>
            <person name="Jiang H."/>
            <person name="Liu Y."/>
            <person name="Qu J."/>
            <person name="Song X.-Z."/>
            <person name="Zhang L."/>
            <person name="Thornton R."/>
            <person name="Coyle M."/>
            <person name="Francisco L."/>
            <person name="Jackson L."/>
            <person name="Javaid M."/>
            <person name="Korchina V."/>
            <person name="Kovar C."/>
            <person name="Mata R."/>
            <person name="Mathew T."/>
            <person name="Ngo R."/>
            <person name="Nguyen L."/>
            <person name="Nguyen N."/>
            <person name="Okwuonu G."/>
            <person name="Ongeri F."/>
            <person name="Pham C."/>
            <person name="Simmons D."/>
            <person name="Wilczek-Boney K."/>
            <person name="Hale W."/>
            <person name="Jakkamsetti A."/>
            <person name="Pham P."/>
            <person name="Ruth R."/>
            <person name="San Lucas F."/>
            <person name="Warren J."/>
            <person name="Zhang J."/>
            <person name="Zhao Z."/>
            <person name="Zhou C."/>
            <person name="Zhu D."/>
            <person name="Lee S."/>
            <person name="Bess C."/>
            <person name="Blankenburg K."/>
            <person name="Forbes L."/>
            <person name="Fu Q."/>
            <person name="Gubbala S."/>
            <person name="Hirani K."/>
            <person name="Jayaseelan J.C."/>
            <person name="Lara F."/>
            <person name="Munidasa M."/>
            <person name="Palculict T."/>
            <person name="Patil S."/>
            <person name="Pu L.-L."/>
            <person name="Saada N."/>
            <person name="Tang L."/>
            <person name="Weissenberger G."/>
            <person name="Zhu Y."/>
            <person name="Hemphill L."/>
            <person name="Shang Y."/>
            <person name="Youmans B."/>
            <person name="Ayvaz T."/>
            <person name="Ross M."/>
            <person name="Santibanez J."/>
            <person name="Aqrawi P."/>
            <person name="Gross S."/>
            <person name="Joshi V."/>
            <person name="Fowler G."/>
            <person name="Nazareth L."/>
            <person name="Reid J."/>
            <person name="Worley K."/>
            <person name="Petrosino J."/>
            <person name="Highlander S."/>
            <person name="Gibbs R."/>
        </authorList>
    </citation>
    <scope>NUCLEOTIDE SEQUENCE [LARGE SCALE GENOMIC DNA]</scope>
    <source>
        <strain evidence="1 2">ATCC 33574</strain>
    </source>
</reference>
<dbReference type="Proteomes" id="UP000003112">
    <property type="component" value="Unassembled WGS sequence"/>
</dbReference>
<keyword evidence="2" id="KW-1185">Reference proteome</keyword>